<protein>
    <submittedName>
        <fullName evidence="2">Uncharacterized protein</fullName>
    </submittedName>
</protein>
<evidence type="ECO:0000313" key="2">
    <source>
        <dbReference type="EMBL" id="RHN76606.1"/>
    </source>
</evidence>
<dbReference type="Proteomes" id="UP000265566">
    <property type="component" value="Chromosome 2"/>
</dbReference>
<accession>A0A396JEB8</accession>
<comment type="caution">
    <text evidence="2">The sequence shown here is derived from an EMBL/GenBank/DDBJ whole genome shotgun (WGS) entry which is preliminary data.</text>
</comment>
<feature type="compositionally biased region" description="Polar residues" evidence="1">
    <location>
        <begin position="1"/>
        <end position="10"/>
    </location>
</feature>
<dbReference type="EMBL" id="PSQE01000002">
    <property type="protein sequence ID" value="RHN76606.1"/>
    <property type="molecule type" value="Genomic_DNA"/>
</dbReference>
<evidence type="ECO:0000256" key="1">
    <source>
        <dbReference type="SAM" id="MobiDB-lite"/>
    </source>
</evidence>
<sequence length="58" mass="6667">MIDQINLNHSYTKRLGDKHTRRSQSFFYKASRAVEQLFGKLHQHSASDDTSSSEADIL</sequence>
<dbReference type="AlphaFoldDB" id="A0A396JEB8"/>
<proteinExistence type="predicted"/>
<dbReference type="Gramene" id="rna12956">
    <property type="protein sequence ID" value="RHN76606.1"/>
    <property type="gene ID" value="gene12956"/>
</dbReference>
<name>A0A396JEB8_MEDTR</name>
<feature type="region of interest" description="Disordered" evidence="1">
    <location>
        <begin position="1"/>
        <end position="20"/>
    </location>
</feature>
<gene>
    <name evidence="2" type="ORF">MtrunA17_Chr2g0333931</name>
</gene>
<organism evidence="2">
    <name type="scientific">Medicago truncatula</name>
    <name type="common">Barrel medic</name>
    <name type="synonym">Medicago tribuloides</name>
    <dbReference type="NCBI Taxonomy" id="3880"/>
    <lineage>
        <taxon>Eukaryota</taxon>
        <taxon>Viridiplantae</taxon>
        <taxon>Streptophyta</taxon>
        <taxon>Embryophyta</taxon>
        <taxon>Tracheophyta</taxon>
        <taxon>Spermatophyta</taxon>
        <taxon>Magnoliopsida</taxon>
        <taxon>eudicotyledons</taxon>
        <taxon>Gunneridae</taxon>
        <taxon>Pentapetalae</taxon>
        <taxon>rosids</taxon>
        <taxon>fabids</taxon>
        <taxon>Fabales</taxon>
        <taxon>Fabaceae</taxon>
        <taxon>Papilionoideae</taxon>
        <taxon>50 kb inversion clade</taxon>
        <taxon>NPAAA clade</taxon>
        <taxon>Hologalegina</taxon>
        <taxon>IRL clade</taxon>
        <taxon>Trifolieae</taxon>
        <taxon>Medicago</taxon>
    </lineage>
</organism>
<reference evidence="2" key="1">
    <citation type="journal article" date="2018" name="Nat. Plants">
        <title>Whole-genome landscape of Medicago truncatula symbiotic genes.</title>
        <authorList>
            <person name="Pecrix Y."/>
            <person name="Gamas P."/>
            <person name="Carrere S."/>
        </authorList>
    </citation>
    <scope>NUCLEOTIDE SEQUENCE</scope>
    <source>
        <tissue evidence="2">Leaves</tissue>
    </source>
</reference>